<dbReference type="InterPro" id="IPR011043">
    <property type="entry name" value="Gal_Oxase/kelch_b-propeller"/>
</dbReference>
<name>A0A326S0B3_9BACT</name>
<keyword evidence="2" id="KW-1185">Reference proteome</keyword>
<dbReference type="EMBL" id="QKTX01000002">
    <property type="protein sequence ID" value="PZV86339.1"/>
    <property type="molecule type" value="Genomic_DNA"/>
</dbReference>
<dbReference type="AlphaFoldDB" id="A0A326S0B3"/>
<dbReference type="SUPFAM" id="SSF50965">
    <property type="entry name" value="Galactose oxidase, central domain"/>
    <property type="match status" value="1"/>
</dbReference>
<comment type="caution">
    <text evidence="1">The sequence shown here is derived from an EMBL/GenBank/DDBJ whole genome shotgun (WGS) entry which is preliminary data.</text>
</comment>
<proteinExistence type="predicted"/>
<dbReference type="OrthoDB" id="5526825at2"/>
<dbReference type="RefSeq" id="WP_146250857.1">
    <property type="nucleotide sequence ID" value="NZ_QKTX01000002.1"/>
</dbReference>
<accession>A0A326S0B3</accession>
<sequence>MKNSTLVLLGCSISLLLNQFCSSPKEKNTATIEKDALMASPLVKRVQQLFETGGGDSTLQDFIQVNLEPIDPGFKIPALQSPVFATYGNQWVFFGGRKSGLHNMNNDPPAFPNLLANDSIWVVDLIQKTAVGVPLPKAYFTYLSGSSMLHFQDGETLYASGGYTSLDNSKVSNWTSDSFFEINIPNLILYVTSGGTSPSLEQVFTKVISDPFLQVTGGEMMVVNGNFYLIGGQNYKGAYLPGNNGAYTSAIRKFSLKSEGNGWMLTDTLSIIDSVKLHRRDYTLARVITADTDSMGAVIYGGVFNRQGLGYRAPVYLNGLGSGNPTVTMDQETLQKVNLYSAAQIDAVLAFGQYRVSRVSILGGITYMSYDSNSGGLIVPEIPLPFSNLISSYYTNGQGETIEMVQTPPNPMMPGFLGTNALFFPLENLRYGDSDTIIDLNKVFPDGTQGPVLVGYMYGGISSPVANPMSGMQNYNTKVNNTLFGVYMTLGLE</sequence>
<evidence type="ECO:0000313" key="2">
    <source>
        <dbReference type="Proteomes" id="UP000248917"/>
    </source>
</evidence>
<evidence type="ECO:0000313" key="1">
    <source>
        <dbReference type="EMBL" id="PZV86339.1"/>
    </source>
</evidence>
<protein>
    <submittedName>
        <fullName evidence="1">Uncharacterized protein</fullName>
    </submittedName>
</protein>
<gene>
    <name evidence="1" type="ORF">CLV31_102239</name>
</gene>
<dbReference type="Proteomes" id="UP000248917">
    <property type="component" value="Unassembled WGS sequence"/>
</dbReference>
<organism evidence="1 2">
    <name type="scientific">Algoriphagus aquaeductus</name>
    <dbReference type="NCBI Taxonomy" id="475299"/>
    <lineage>
        <taxon>Bacteria</taxon>
        <taxon>Pseudomonadati</taxon>
        <taxon>Bacteroidota</taxon>
        <taxon>Cytophagia</taxon>
        <taxon>Cytophagales</taxon>
        <taxon>Cyclobacteriaceae</taxon>
        <taxon>Algoriphagus</taxon>
    </lineage>
</organism>
<reference evidence="1 2" key="1">
    <citation type="submission" date="2018-06" db="EMBL/GenBank/DDBJ databases">
        <title>Genomic Encyclopedia of Archaeal and Bacterial Type Strains, Phase II (KMG-II): from individual species to whole genera.</title>
        <authorList>
            <person name="Goeker M."/>
        </authorList>
    </citation>
    <scope>NUCLEOTIDE SEQUENCE [LARGE SCALE GENOMIC DNA]</scope>
    <source>
        <strain evidence="1 2">T4</strain>
    </source>
</reference>